<evidence type="ECO:0000256" key="1">
    <source>
        <dbReference type="SAM" id="MobiDB-lite"/>
    </source>
</evidence>
<feature type="compositionally biased region" description="Basic and acidic residues" evidence="1">
    <location>
        <begin position="566"/>
        <end position="578"/>
    </location>
</feature>
<feature type="region of interest" description="Disordered" evidence="1">
    <location>
        <begin position="654"/>
        <end position="728"/>
    </location>
</feature>
<organism evidence="3 4">
    <name type="scientific">Rhodococcus pseudokoreensis</name>
    <dbReference type="NCBI Taxonomy" id="2811421"/>
    <lineage>
        <taxon>Bacteria</taxon>
        <taxon>Bacillati</taxon>
        <taxon>Actinomycetota</taxon>
        <taxon>Actinomycetes</taxon>
        <taxon>Mycobacteriales</taxon>
        <taxon>Nocardiaceae</taxon>
        <taxon>Rhodococcus</taxon>
    </lineage>
</organism>
<feature type="transmembrane region" description="Helical" evidence="2">
    <location>
        <begin position="18"/>
        <end position="38"/>
    </location>
</feature>
<feature type="transmembrane region" description="Helical" evidence="2">
    <location>
        <begin position="404"/>
        <end position="427"/>
    </location>
</feature>
<feature type="region of interest" description="Disordered" evidence="1">
    <location>
        <begin position="478"/>
        <end position="504"/>
    </location>
</feature>
<feature type="compositionally biased region" description="Basic and acidic residues" evidence="1">
    <location>
        <begin position="681"/>
        <end position="690"/>
    </location>
</feature>
<reference evidence="3 4" key="1">
    <citation type="journal article" date="2021" name="Microbiol. Resour. Announc.">
        <title>Complete Genome Sequences of Two Rhodococcus sp. Strains with Large and Linear Chromosomes, Isolated from Apple Rhizosphere.</title>
        <authorList>
            <person name="Benning S."/>
            <person name="Brugnone N."/>
            <person name="Siani R."/>
            <person name="Kublik S."/>
            <person name="Schloter M."/>
            <person name="Rad V."/>
        </authorList>
    </citation>
    <scope>NUCLEOTIDE SEQUENCE [LARGE SCALE GENOMIC DNA]</scope>
    <source>
        <strain evidence="3 4">R79</strain>
    </source>
</reference>
<keyword evidence="2" id="KW-1133">Transmembrane helix</keyword>
<keyword evidence="4" id="KW-1185">Reference proteome</keyword>
<accession>A0A974VXQ7</accession>
<feature type="transmembrane region" description="Helical" evidence="2">
    <location>
        <begin position="345"/>
        <end position="366"/>
    </location>
</feature>
<reference evidence="3 4" key="2">
    <citation type="journal article" date="2022" name="Arch. Microbiol.">
        <title>Rhodococcus pseudokoreensis sp. nov. isolated from the rhizosphere of young M26 apple rootstocks.</title>
        <authorList>
            <person name="Kampfer P."/>
            <person name="Glaeser S.P."/>
            <person name="Blom J."/>
            <person name="Wolf J."/>
            <person name="Benning S."/>
            <person name="Schloter M."/>
            <person name="Neumann-Schaal M."/>
        </authorList>
    </citation>
    <scope>NUCLEOTIDE SEQUENCE [LARGE SCALE GENOMIC DNA]</scope>
    <source>
        <strain evidence="3 4">R79</strain>
    </source>
</reference>
<gene>
    <name evidence="3" type="ORF">JWS13_00195</name>
</gene>
<feature type="transmembrane region" description="Helical" evidence="2">
    <location>
        <begin position="58"/>
        <end position="80"/>
    </location>
</feature>
<name>A0A974VXQ7_9NOCA</name>
<dbReference type="RefSeq" id="WP_206003903.1">
    <property type="nucleotide sequence ID" value="NZ_CP070614.1"/>
</dbReference>
<evidence type="ECO:0008006" key="5">
    <source>
        <dbReference type="Google" id="ProtNLM"/>
    </source>
</evidence>
<keyword evidence="2" id="KW-0472">Membrane</keyword>
<keyword evidence="2" id="KW-0812">Transmembrane</keyword>
<proteinExistence type="predicted"/>
<evidence type="ECO:0000256" key="2">
    <source>
        <dbReference type="SAM" id="Phobius"/>
    </source>
</evidence>
<feature type="region of interest" description="Disordered" evidence="1">
    <location>
        <begin position="566"/>
        <end position="637"/>
    </location>
</feature>
<feature type="transmembrane region" description="Helical" evidence="2">
    <location>
        <begin position="372"/>
        <end position="392"/>
    </location>
</feature>
<feature type="transmembrane region" description="Helical" evidence="2">
    <location>
        <begin position="204"/>
        <end position="223"/>
    </location>
</feature>
<feature type="transmembrane region" description="Helical" evidence="2">
    <location>
        <begin position="179"/>
        <end position="198"/>
    </location>
</feature>
<dbReference type="EMBL" id="CP070614">
    <property type="protein sequence ID" value="QSE87167.1"/>
    <property type="molecule type" value="Genomic_DNA"/>
</dbReference>
<keyword evidence="3" id="KW-0614">Plasmid</keyword>
<evidence type="ECO:0000313" key="3">
    <source>
        <dbReference type="EMBL" id="QSE87167.1"/>
    </source>
</evidence>
<feature type="transmembrane region" description="Helical" evidence="2">
    <location>
        <begin position="439"/>
        <end position="457"/>
    </location>
</feature>
<sequence>MTAVNAGGPSAPLSLRRAAGAMLVAVVVFAIPPAWRAAVVNTARPIAGWMWRTRLRRAMLRVVAGWHLFGAVMLCIAAPARADTSSGIPHNIVFGWMDVKDSHGISVWKYFMSIDEGSARNGSHVVYSIIINIEYEGYRALTGAAIWFIGWALSFEWMQMLVAPVRTLGEALTSMTGQLNLSTTFLTVTAAVVGLWVMRGRYSTGIYELMVSCGIAAVAVGVLSNPVETIAGTDGLIMQTRDTGLQLAAGLANEGNTDADPDQLVQSLQAELADTFVRQPTQLMNFGRVLDTEPDGARCIEAWDAGHEDAPGNTKDTLKDNVKGCGGEGAKQMKDFADHPGPGQVLAGIVLVPAGYVVLIFGAVLAGALIGAVASALVSSLKMIPGLVVGILPGAGRGSLLKDLATVLMSLTIMLFALVFVVGYMIVVRAFFNGNGDNLIQKFVFVDIILVIGIVMFRRAMKRLRKVSDALAAKMAARPGASPSGIPRSTPAASPLQSAARGVQKGQQAWRTGKKLAATSGKAASATGKGLAVGGKVAGTAALAPVAAAVATAYVVPKMVDKVKNRRGEPTAADKESGAGETGSGDTTSSAVAEKASRAAGAVVTNRVAAPKHSATPSGMLRPGEVTKPGIKRPLNAAPQVNTGAAMGKVHAVRGSSQAGPDGAKFRSFHTDNGAALLLPERPRREDASRLRHSQFGSAEGSTGPSSPVPTPRRPVRAAPSEVVRTHR</sequence>
<evidence type="ECO:0000313" key="4">
    <source>
        <dbReference type="Proteomes" id="UP000662986"/>
    </source>
</evidence>
<dbReference type="Proteomes" id="UP000662986">
    <property type="component" value="Plasmid unnamed5"/>
</dbReference>
<geneLocation type="plasmid" evidence="3 4">
    <name>unnamed5</name>
</geneLocation>
<protein>
    <recommendedName>
        <fullName evidence="5">TrbL/VirB6 plasmid conjugal transfer protein</fullName>
    </recommendedName>
</protein>